<feature type="transmembrane region" description="Helical" evidence="10">
    <location>
        <begin position="20"/>
        <end position="36"/>
    </location>
</feature>
<evidence type="ECO:0000256" key="7">
    <source>
        <dbReference type="ARBA" id="ARBA00022692"/>
    </source>
</evidence>
<reference evidence="11 12" key="1">
    <citation type="submission" date="2019-04" db="EMBL/GenBank/DDBJ databases">
        <title>Psychroflexus halotolerans sp. nov., isolated from a marine solar saltern.</title>
        <authorList>
            <person name="Feng X."/>
        </authorList>
    </citation>
    <scope>NUCLEOTIDE SEQUENCE [LARGE SCALE GENOMIC DNA]</scope>
    <source>
        <strain evidence="11 12">WDS2C27</strain>
    </source>
</reference>
<comment type="similarity">
    <text evidence="3">Belongs to the nicotinamide ribonucleoside (NR) uptake permease (TC 4.B.1) family.</text>
</comment>
<feature type="transmembrane region" description="Helical" evidence="10">
    <location>
        <begin position="133"/>
        <end position="153"/>
    </location>
</feature>
<dbReference type="RefSeq" id="WP_138930575.1">
    <property type="nucleotide sequence ID" value="NZ_SWMU01000001.1"/>
</dbReference>
<evidence type="ECO:0000256" key="6">
    <source>
        <dbReference type="ARBA" id="ARBA00022475"/>
    </source>
</evidence>
<evidence type="ECO:0000256" key="4">
    <source>
        <dbReference type="ARBA" id="ARBA00017522"/>
    </source>
</evidence>
<comment type="caution">
    <text evidence="11">The sequence shown here is derived from an EMBL/GenBank/DDBJ whole genome shotgun (WGS) entry which is preliminary data.</text>
</comment>
<feature type="transmembrane region" description="Helical" evidence="10">
    <location>
        <begin position="106"/>
        <end position="127"/>
    </location>
</feature>
<evidence type="ECO:0000256" key="10">
    <source>
        <dbReference type="SAM" id="Phobius"/>
    </source>
</evidence>
<name>A0A4U5TSQ8_9FLAO</name>
<dbReference type="AlphaFoldDB" id="A0A4U5TSQ8"/>
<accession>A0A4U5TSQ8</accession>
<keyword evidence="12" id="KW-1185">Reference proteome</keyword>
<comment type="subcellular location">
    <subcellularLocation>
        <location evidence="2">Cell membrane</location>
        <topology evidence="2">Multi-pass membrane protein</topology>
    </subcellularLocation>
</comment>
<sequence length="213" mass="25196">MNPIFEWFFQQYENTPQHLITLEIIGSLFGLMSVWFSKRDNILVFPTGIISTAIFVYILSVHRLLGDMMINAYYFIMSIYGWYIWTQKVDKEHFIPITKLETRREYKISVLIFVATLIFVSVVYSVFDKWISWTAYVDTFTTAVFFLGMWLMAKKKLENWQLWIIGNVISIPLYLYKGLVFSAFQYAIFTIIAIYGYNAWKKQLNTPKASLLK</sequence>
<feature type="transmembrane region" description="Helical" evidence="10">
    <location>
        <begin position="68"/>
        <end position="85"/>
    </location>
</feature>
<evidence type="ECO:0000313" key="12">
    <source>
        <dbReference type="Proteomes" id="UP000306552"/>
    </source>
</evidence>
<dbReference type="GO" id="GO:0034257">
    <property type="term" value="F:nicotinamide riboside transmembrane transporter activity"/>
    <property type="evidence" value="ECO:0007669"/>
    <property type="project" value="InterPro"/>
</dbReference>
<feature type="transmembrane region" description="Helical" evidence="10">
    <location>
        <begin position="183"/>
        <end position="200"/>
    </location>
</feature>
<gene>
    <name evidence="11" type="ORF">FCN74_00140</name>
</gene>
<evidence type="ECO:0000256" key="5">
    <source>
        <dbReference type="ARBA" id="ARBA00022448"/>
    </source>
</evidence>
<evidence type="ECO:0000256" key="2">
    <source>
        <dbReference type="ARBA" id="ARBA00004651"/>
    </source>
</evidence>
<feature type="transmembrane region" description="Helical" evidence="10">
    <location>
        <begin position="43"/>
        <end position="62"/>
    </location>
</feature>
<keyword evidence="8 10" id="KW-1133">Transmembrane helix</keyword>
<dbReference type="OrthoDB" id="9791248at2"/>
<evidence type="ECO:0000256" key="8">
    <source>
        <dbReference type="ARBA" id="ARBA00022989"/>
    </source>
</evidence>
<keyword evidence="9 10" id="KW-0472">Membrane</keyword>
<dbReference type="Pfam" id="PF04973">
    <property type="entry name" value="NMN_transporter"/>
    <property type="match status" value="1"/>
</dbReference>
<proteinExistence type="inferred from homology"/>
<dbReference type="NCBIfam" id="TIGR01528">
    <property type="entry name" value="NMN_trans_PnuC"/>
    <property type="match status" value="1"/>
</dbReference>
<dbReference type="InterPro" id="IPR006419">
    <property type="entry name" value="NMN_transpt_PnuC"/>
</dbReference>
<evidence type="ECO:0000256" key="1">
    <source>
        <dbReference type="ARBA" id="ARBA00002672"/>
    </source>
</evidence>
<dbReference type="GO" id="GO:0005886">
    <property type="term" value="C:plasma membrane"/>
    <property type="evidence" value="ECO:0007669"/>
    <property type="project" value="UniProtKB-SubCell"/>
</dbReference>
<comment type="function">
    <text evidence="1">Required for nicotinamide riboside transport across the inner membrane.</text>
</comment>
<protein>
    <recommendedName>
        <fullName evidence="4">Nicotinamide riboside transporter PnuC</fullName>
    </recommendedName>
</protein>
<keyword evidence="6" id="KW-1003">Cell membrane</keyword>
<organism evidence="11 12">
    <name type="scientific">Mesohalobacter halotolerans</name>
    <dbReference type="NCBI Taxonomy" id="1883405"/>
    <lineage>
        <taxon>Bacteria</taxon>
        <taxon>Pseudomonadati</taxon>
        <taxon>Bacteroidota</taxon>
        <taxon>Flavobacteriia</taxon>
        <taxon>Flavobacteriales</taxon>
        <taxon>Flavobacteriaceae</taxon>
        <taxon>Mesohalobacter</taxon>
    </lineage>
</organism>
<dbReference type="PANTHER" id="PTHR36122:SF2">
    <property type="entry name" value="NICOTINAMIDE RIBOSIDE TRANSPORTER PNUC"/>
    <property type="match status" value="1"/>
</dbReference>
<keyword evidence="7 10" id="KW-0812">Transmembrane</keyword>
<evidence type="ECO:0000313" key="11">
    <source>
        <dbReference type="EMBL" id="TKS56871.1"/>
    </source>
</evidence>
<evidence type="ECO:0000256" key="3">
    <source>
        <dbReference type="ARBA" id="ARBA00006669"/>
    </source>
</evidence>
<dbReference type="PANTHER" id="PTHR36122">
    <property type="entry name" value="NICOTINAMIDE RIBOSIDE TRANSPORTER PNUC"/>
    <property type="match status" value="1"/>
</dbReference>
<keyword evidence="5" id="KW-0813">Transport</keyword>
<dbReference type="EMBL" id="SWMU01000001">
    <property type="protein sequence ID" value="TKS56871.1"/>
    <property type="molecule type" value="Genomic_DNA"/>
</dbReference>
<dbReference type="Proteomes" id="UP000306552">
    <property type="component" value="Unassembled WGS sequence"/>
</dbReference>
<evidence type="ECO:0000256" key="9">
    <source>
        <dbReference type="ARBA" id="ARBA00023136"/>
    </source>
</evidence>